<feature type="signal peptide" evidence="4">
    <location>
        <begin position="1"/>
        <end position="19"/>
    </location>
</feature>
<feature type="chain" id="PRO_5042163206" evidence="4">
    <location>
        <begin position="20"/>
        <end position="204"/>
    </location>
</feature>
<keyword evidence="2 4" id="KW-0732">Signal</keyword>
<evidence type="ECO:0000256" key="4">
    <source>
        <dbReference type="SAM" id="SignalP"/>
    </source>
</evidence>
<comment type="caution">
    <text evidence="5">The sequence shown here is derived from an EMBL/GenBank/DDBJ whole genome shotgun (WGS) entry which is preliminary data.</text>
</comment>
<dbReference type="GO" id="GO:0050821">
    <property type="term" value="P:protein stabilization"/>
    <property type="evidence" value="ECO:0007669"/>
    <property type="project" value="TreeGrafter"/>
</dbReference>
<dbReference type="Pfam" id="PF03938">
    <property type="entry name" value="OmpH"/>
    <property type="match status" value="1"/>
</dbReference>
<feature type="coiled-coil region" evidence="3">
    <location>
        <begin position="105"/>
        <end position="132"/>
    </location>
</feature>
<gene>
    <name evidence="5" type="ORF">EGI31_04365</name>
</gene>
<dbReference type="SMART" id="SM00935">
    <property type="entry name" value="OmpH"/>
    <property type="match status" value="1"/>
</dbReference>
<accession>A0AAE3H006</accession>
<dbReference type="PANTHER" id="PTHR35089:SF1">
    <property type="entry name" value="CHAPERONE PROTEIN SKP"/>
    <property type="match status" value="1"/>
</dbReference>
<dbReference type="PANTHER" id="PTHR35089">
    <property type="entry name" value="CHAPERONE PROTEIN SKP"/>
    <property type="match status" value="1"/>
</dbReference>
<dbReference type="Gene3D" id="3.30.910.20">
    <property type="entry name" value="Skp domain"/>
    <property type="match status" value="1"/>
</dbReference>
<sequence length="204" mass="22789">MKRIILAALVALSINSVNAQTKKPAAKTPAKAATTKPGVSPKIAYIFEDYIFENYKEVKKLDEDIKKKQEVYQESFNKMAIEYQTLYLDYQNSMKNLDSLTTEKLNEKLKKVQEVKSASENYQREAEKDLQQFTGDAVVLIKSNIKTAAQAVAKEKGLKYVFTRNKSDGPMTSNRVVLYAGDKGLGNISDAVLIKLGSPVVVKK</sequence>
<dbReference type="InterPro" id="IPR024930">
    <property type="entry name" value="Skp_dom_sf"/>
</dbReference>
<evidence type="ECO:0000256" key="1">
    <source>
        <dbReference type="ARBA" id="ARBA00009091"/>
    </source>
</evidence>
<dbReference type="GO" id="GO:0051082">
    <property type="term" value="F:unfolded protein binding"/>
    <property type="evidence" value="ECO:0007669"/>
    <property type="project" value="InterPro"/>
</dbReference>
<comment type="similarity">
    <text evidence="1">Belongs to the Skp family.</text>
</comment>
<evidence type="ECO:0000256" key="2">
    <source>
        <dbReference type="ARBA" id="ARBA00022729"/>
    </source>
</evidence>
<evidence type="ECO:0000313" key="6">
    <source>
        <dbReference type="Proteomes" id="UP001204144"/>
    </source>
</evidence>
<reference evidence="5 6" key="1">
    <citation type="submission" date="2018-11" db="EMBL/GenBank/DDBJ databases">
        <title>Novel bacteria species description.</title>
        <authorList>
            <person name="Han J.-H."/>
        </authorList>
    </citation>
    <scope>NUCLEOTIDE SEQUENCE [LARGE SCALE GENOMIC DNA]</scope>
    <source>
        <strain evidence="5 6">KCTC23259</strain>
    </source>
</reference>
<evidence type="ECO:0000313" key="5">
    <source>
        <dbReference type="EMBL" id="MCP9762177.1"/>
    </source>
</evidence>
<dbReference type="InterPro" id="IPR005632">
    <property type="entry name" value="Chaperone_Skp"/>
</dbReference>
<organism evidence="5 6">
    <name type="scientific">Lacihabitans soyangensis</name>
    <dbReference type="NCBI Taxonomy" id="869394"/>
    <lineage>
        <taxon>Bacteria</taxon>
        <taxon>Pseudomonadati</taxon>
        <taxon>Bacteroidota</taxon>
        <taxon>Cytophagia</taxon>
        <taxon>Cytophagales</taxon>
        <taxon>Leadbetterellaceae</taxon>
        <taxon>Lacihabitans</taxon>
    </lineage>
</organism>
<keyword evidence="6" id="KW-1185">Reference proteome</keyword>
<evidence type="ECO:0000256" key="3">
    <source>
        <dbReference type="SAM" id="Coils"/>
    </source>
</evidence>
<name>A0AAE3H006_9BACT</name>
<keyword evidence="3" id="KW-0175">Coiled coil</keyword>
<dbReference type="EMBL" id="RJUF01000007">
    <property type="protein sequence ID" value="MCP9762177.1"/>
    <property type="molecule type" value="Genomic_DNA"/>
</dbReference>
<dbReference type="RefSeq" id="WP_255035931.1">
    <property type="nucleotide sequence ID" value="NZ_RJUF01000007.1"/>
</dbReference>
<dbReference type="SUPFAM" id="SSF111384">
    <property type="entry name" value="OmpH-like"/>
    <property type="match status" value="1"/>
</dbReference>
<protein>
    <submittedName>
        <fullName evidence="5">OmpH family outer membrane protein</fullName>
    </submittedName>
</protein>
<dbReference type="GO" id="GO:0005829">
    <property type="term" value="C:cytosol"/>
    <property type="evidence" value="ECO:0007669"/>
    <property type="project" value="TreeGrafter"/>
</dbReference>
<dbReference type="Proteomes" id="UP001204144">
    <property type="component" value="Unassembled WGS sequence"/>
</dbReference>
<proteinExistence type="inferred from homology"/>
<dbReference type="AlphaFoldDB" id="A0AAE3H006"/>